<evidence type="ECO:0000259" key="1">
    <source>
        <dbReference type="Pfam" id="PF19631"/>
    </source>
</evidence>
<feature type="domain" description="Trypsin-co-occurring" evidence="1">
    <location>
        <begin position="2"/>
        <end position="79"/>
    </location>
</feature>
<gene>
    <name evidence="2" type="ORF">H4W31_006606</name>
</gene>
<dbReference type="AlphaFoldDB" id="A0A927MA47"/>
<proteinExistence type="predicted"/>
<evidence type="ECO:0000313" key="2">
    <source>
        <dbReference type="EMBL" id="MBE1490968.1"/>
    </source>
</evidence>
<protein>
    <recommendedName>
        <fullName evidence="1">Trypsin-co-occurring domain-containing protein</fullName>
    </recommendedName>
</protein>
<accession>A0A927MA47</accession>
<comment type="caution">
    <text evidence="2">The sequence shown here is derived from an EMBL/GenBank/DDBJ whole genome shotgun (WGS) entry which is preliminary data.</text>
</comment>
<organism evidence="2 3">
    <name type="scientific">Plantactinospora soyae</name>
    <dbReference type="NCBI Taxonomy" id="1544732"/>
    <lineage>
        <taxon>Bacteria</taxon>
        <taxon>Bacillati</taxon>
        <taxon>Actinomycetota</taxon>
        <taxon>Actinomycetes</taxon>
        <taxon>Micromonosporales</taxon>
        <taxon>Micromonosporaceae</taxon>
        <taxon>Plantactinospora</taxon>
    </lineage>
</organism>
<evidence type="ECO:0000313" key="3">
    <source>
        <dbReference type="Proteomes" id="UP000649753"/>
    </source>
</evidence>
<sequence length="99" mass="10716">MIELTTVVQELRAELEAAVAVAAGEAFRFELGPIELELTVAVTKEAKGSAKVRFWVVDLGTDAGLHQVSTQRIKLTLQPRLSGSAETPWVVGEAGDRER</sequence>
<dbReference type="InterPro" id="IPR045608">
    <property type="entry name" value="Trypco2"/>
</dbReference>
<dbReference type="Proteomes" id="UP000649753">
    <property type="component" value="Unassembled WGS sequence"/>
</dbReference>
<reference evidence="2" key="1">
    <citation type="submission" date="2020-10" db="EMBL/GenBank/DDBJ databases">
        <title>Sequencing the genomes of 1000 actinobacteria strains.</title>
        <authorList>
            <person name="Klenk H.-P."/>
        </authorList>
    </citation>
    <scope>NUCLEOTIDE SEQUENCE</scope>
    <source>
        <strain evidence="2">DSM 46832</strain>
    </source>
</reference>
<name>A0A927MA47_9ACTN</name>
<keyword evidence="3" id="KW-1185">Reference proteome</keyword>
<dbReference type="EMBL" id="JADBEB010000001">
    <property type="protein sequence ID" value="MBE1490968.1"/>
    <property type="molecule type" value="Genomic_DNA"/>
</dbReference>
<dbReference type="Pfam" id="PF19631">
    <property type="entry name" value="Trypco2"/>
    <property type="match status" value="1"/>
</dbReference>
<dbReference type="RefSeq" id="WP_192770151.1">
    <property type="nucleotide sequence ID" value="NZ_JADBEB010000001.1"/>
</dbReference>